<evidence type="ECO:0000313" key="3">
    <source>
        <dbReference type="Proteomes" id="UP000654075"/>
    </source>
</evidence>
<evidence type="ECO:0000313" key="2">
    <source>
        <dbReference type="EMBL" id="CAE8602439.1"/>
    </source>
</evidence>
<dbReference type="PRINTS" id="PR00081">
    <property type="entry name" value="GDHRDH"/>
</dbReference>
<feature type="compositionally biased region" description="Low complexity" evidence="1">
    <location>
        <begin position="46"/>
        <end position="72"/>
    </location>
</feature>
<accession>A0A813EUT1</accession>
<feature type="region of interest" description="Disordered" evidence="1">
    <location>
        <begin position="32"/>
        <end position="76"/>
    </location>
</feature>
<reference evidence="2" key="1">
    <citation type="submission" date="2021-02" db="EMBL/GenBank/DDBJ databases">
        <authorList>
            <person name="Dougan E. K."/>
            <person name="Rhodes N."/>
            <person name="Thang M."/>
            <person name="Chan C."/>
        </authorList>
    </citation>
    <scope>NUCLEOTIDE SEQUENCE</scope>
</reference>
<dbReference type="Proteomes" id="UP000654075">
    <property type="component" value="Unassembled WGS sequence"/>
</dbReference>
<keyword evidence="3" id="KW-1185">Reference proteome</keyword>
<dbReference type="Pfam" id="PF00106">
    <property type="entry name" value="adh_short"/>
    <property type="match status" value="1"/>
</dbReference>
<name>A0A813EUT1_POLGL</name>
<dbReference type="Gene3D" id="3.40.50.720">
    <property type="entry name" value="NAD(P)-binding Rossmann-like Domain"/>
    <property type="match status" value="1"/>
</dbReference>
<proteinExistence type="predicted"/>
<comment type="caution">
    <text evidence="2">The sequence shown here is derived from an EMBL/GenBank/DDBJ whole genome shotgun (WGS) entry which is preliminary data.</text>
</comment>
<protein>
    <submittedName>
        <fullName evidence="2">Uncharacterized protein</fullName>
    </submittedName>
</protein>
<gene>
    <name evidence="2" type="ORF">PGLA1383_LOCUS20681</name>
</gene>
<dbReference type="OrthoDB" id="5399006at2759"/>
<dbReference type="OMA" id="TQPRSTW"/>
<sequence length="344" mass="36975">MADDCETSSESRGAARVERLCKHCTAGPGAVAGETAGLRPRATSANNNDNNNNKNNNNKNNNNNNNNNSNNSETAPTTRPVCLVVGAGAGIGQAVARRFAEEGFHACCVRRGGGPGSISGDDAKQRLEDFCAELRSEGHHASALFADATKPEEISALVMMVEQDLGPIDVAVYNVGAQVGNRLLENTSYRIFELAWRMGTLGAFALAKEVAPFMVGRGTGTVILTSATAAVRGNMGQHAHTAAMAGRRALGQSLNHELGRLGIHVCMVNIDGPVESPDTLGRMMPELYKKLLAEKGPQEKILLPKSVADTYYMLHCQRRDAWTLEMDLRPWGEAAWFNSDDRPL</sequence>
<dbReference type="SUPFAM" id="SSF51735">
    <property type="entry name" value="NAD(P)-binding Rossmann-fold domains"/>
    <property type="match status" value="1"/>
</dbReference>
<dbReference type="AlphaFoldDB" id="A0A813EUT1"/>
<dbReference type="InterPro" id="IPR002347">
    <property type="entry name" value="SDR_fam"/>
</dbReference>
<evidence type="ECO:0000256" key="1">
    <source>
        <dbReference type="SAM" id="MobiDB-lite"/>
    </source>
</evidence>
<dbReference type="PANTHER" id="PTHR43431:SF7">
    <property type="entry name" value="OXIDOREDUCTASE, SHORT CHAIN DEHYDROGENASE_REDUCTASE FAMILY (AFU_ORTHOLOGUE AFUA_5G14000)"/>
    <property type="match status" value="1"/>
</dbReference>
<dbReference type="PANTHER" id="PTHR43431">
    <property type="entry name" value="OXIDOREDUCTASE, SHORT CHAIN DEHYDROGENASE/REDUCTASE FAMILY (AFU_ORTHOLOGUE AFUA_5G14000)"/>
    <property type="match status" value="1"/>
</dbReference>
<dbReference type="InterPro" id="IPR036291">
    <property type="entry name" value="NAD(P)-bd_dom_sf"/>
</dbReference>
<dbReference type="EMBL" id="CAJNNV010014303">
    <property type="protein sequence ID" value="CAE8602439.1"/>
    <property type="molecule type" value="Genomic_DNA"/>
</dbReference>
<organism evidence="2 3">
    <name type="scientific">Polarella glacialis</name>
    <name type="common">Dinoflagellate</name>
    <dbReference type="NCBI Taxonomy" id="89957"/>
    <lineage>
        <taxon>Eukaryota</taxon>
        <taxon>Sar</taxon>
        <taxon>Alveolata</taxon>
        <taxon>Dinophyceae</taxon>
        <taxon>Suessiales</taxon>
        <taxon>Suessiaceae</taxon>
        <taxon>Polarella</taxon>
    </lineage>
</organism>